<reference evidence="3" key="1">
    <citation type="submission" date="2016-09" db="EMBL/GenBank/DDBJ databases">
        <title>Genomics of Clostridium taeniosporum, an organism which forms endospores with ribbon-like appendages.</title>
        <authorList>
            <person name="Walker J.R."/>
        </authorList>
    </citation>
    <scope>NUCLEOTIDE SEQUENCE [LARGE SCALE GENOMIC DNA]</scope>
    <source>
        <strain evidence="3">1/k</strain>
    </source>
</reference>
<evidence type="ECO:0008006" key="4">
    <source>
        <dbReference type="Google" id="ProtNLM"/>
    </source>
</evidence>
<feature type="signal peptide" evidence="1">
    <location>
        <begin position="1"/>
        <end position="23"/>
    </location>
</feature>
<evidence type="ECO:0000256" key="1">
    <source>
        <dbReference type="SAM" id="SignalP"/>
    </source>
</evidence>
<protein>
    <recommendedName>
        <fullName evidence="4">DUF5666 domain-containing protein</fullName>
    </recommendedName>
</protein>
<keyword evidence="1" id="KW-0732">Signal</keyword>
<evidence type="ECO:0000313" key="3">
    <source>
        <dbReference type="Proteomes" id="UP000094652"/>
    </source>
</evidence>
<organism evidence="2 3">
    <name type="scientific">Clostridium taeniosporum</name>
    <dbReference type="NCBI Taxonomy" id="394958"/>
    <lineage>
        <taxon>Bacteria</taxon>
        <taxon>Bacillati</taxon>
        <taxon>Bacillota</taxon>
        <taxon>Clostridia</taxon>
        <taxon>Eubacteriales</taxon>
        <taxon>Clostridiaceae</taxon>
        <taxon>Clostridium</taxon>
    </lineage>
</organism>
<dbReference type="KEGG" id="ctae:BGI42_06260"/>
<feature type="chain" id="PRO_5009102004" description="DUF5666 domain-containing protein" evidence="1">
    <location>
        <begin position="24"/>
        <end position="134"/>
    </location>
</feature>
<keyword evidence="3" id="KW-1185">Reference proteome</keyword>
<gene>
    <name evidence="2" type="ORF">BGI42_06260</name>
</gene>
<dbReference type="OrthoDB" id="1925386at2"/>
<dbReference type="RefSeq" id="WP_069679510.1">
    <property type="nucleotide sequence ID" value="NZ_CP017253.2"/>
</dbReference>
<proteinExistence type="predicted"/>
<evidence type="ECO:0000313" key="2">
    <source>
        <dbReference type="EMBL" id="AOR23359.1"/>
    </source>
</evidence>
<sequence length="134" mass="15430">MRLKKIIPMIFIFLLIFSTTVFANEKKVEETIFMGKVQAVQKSEKDNTVRIKTNGYIRGCKVYQEEIIAIISEETFVIADTCKIDEKDKKQEKVNLKEFNIKKGDIVFMKLNKVMTKSIPPQVGVKAIQITQVN</sequence>
<dbReference type="EMBL" id="CP017253">
    <property type="protein sequence ID" value="AOR23359.1"/>
    <property type="molecule type" value="Genomic_DNA"/>
</dbReference>
<dbReference type="Proteomes" id="UP000094652">
    <property type="component" value="Chromosome"/>
</dbReference>
<dbReference type="AlphaFoldDB" id="A0A1D7XJU6"/>
<name>A0A1D7XJU6_9CLOT</name>
<accession>A0A1D7XJU6</accession>